<dbReference type="Proteomes" id="UP000824120">
    <property type="component" value="Chromosome 1"/>
</dbReference>
<dbReference type="EMBL" id="JACXVP010000001">
    <property type="protein sequence ID" value="KAG5631358.1"/>
    <property type="molecule type" value="Genomic_DNA"/>
</dbReference>
<accession>A0A9J6B3Q4</accession>
<reference evidence="1 2" key="1">
    <citation type="submission" date="2020-09" db="EMBL/GenBank/DDBJ databases">
        <title>De no assembly of potato wild relative species, Solanum commersonii.</title>
        <authorList>
            <person name="Cho K."/>
        </authorList>
    </citation>
    <scope>NUCLEOTIDE SEQUENCE [LARGE SCALE GENOMIC DNA]</scope>
    <source>
        <strain evidence="1">LZ3.2</strain>
        <tissue evidence="1">Leaf</tissue>
    </source>
</reference>
<name>A0A9J6B3Q4_SOLCO</name>
<proteinExistence type="predicted"/>
<protein>
    <submittedName>
        <fullName evidence="1">Uncharacterized protein</fullName>
    </submittedName>
</protein>
<evidence type="ECO:0000313" key="1">
    <source>
        <dbReference type="EMBL" id="KAG5631358.1"/>
    </source>
</evidence>
<comment type="caution">
    <text evidence="1">The sequence shown here is derived from an EMBL/GenBank/DDBJ whole genome shotgun (WGS) entry which is preliminary data.</text>
</comment>
<evidence type="ECO:0000313" key="2">
    <source>
        <dbReference type="Proteomes" id="UP000824120"/>
    </source>
</evidence>
<organism evidence="1 2">
    <name type="scientific">Solanum commersonii</name>
    <name type="common">Commerson's wild potato</name>
    <name type="synonym">Commerson's nightshade</name>
    <dbReference type="NCBI Taxonomy" id="4109"/>
    <lineage>
        <taxon>Eukaryota</taxon>
        <taxon>Viridiplantae</taxon>
        <taxon>Streptophyta</taxon>
        <taxon>Embryophyta</taxon>
        <taxon>Tracheophyta</taxon>
        <taxon>Spermatophyta</taxon>
        <taxon>Magnoliopsida</taxon>
        <taxon>eudicotyledons</taxon>
        <taxon>Gunneridae</taxon>
        <taxon>Pentapetalae</taxon>
        <taxon>asterids</taxon>
        <taxon>lamiids</taxon>
        <taxon>Solanales</taxon>
        <taxon>Solanaceae</taxon>
        <taxon>Solanoideae</taxon>
        <taxon>Solaneae</taxon>
        <taxon>Solanum</taxon>
    </lineage>
</organism>
<sequence length="98" mass="11581">MSIWIEEQSKDTNLQKGTKHAQRMKKCKLGDCQVHLASCQMAISPPKVPVCQILKKRTMLARERSSRWIAEWFRDAMLDRPKLQTLRMLKAKAKERWK</sequence>
<gene>
    <name evidence="1" type="ORF">H5410_003075</name>
</gene>
<keyword evidence="2" id="KW-1185">Reference proteome</keyword>
<dbReference type="AlphaFoldDB" id="A0A9J6B3Q4"/>